<evidence type="ECO:0000256" key="2">
    <source>
        <dbReference type="ARBA" id="ARBA00022679"/>
    </source>
</evidence>
<evidence type="ECO:0000313" key="5">
    <source>
        <dbReference type="EMBL" id="KKA25886.1"/>
    </source>
</evidence>
<dbReference type="InterPro" id="IPR001077">
    <property type="entry name" value="COMT_C"/>
</dbReference>
<name>A0A0F4Z713_RASE3</name>
<evidence type="ECO:0000313" key="6">
    <source>
        <dbReference type="Proteomes" id="UP000053958"/>
    </source>
</evidence>
<dbReference type="PANTHER" id="PTHR43712">
    <property type="entry name" value="PUTATIVE (AFU_ORTHOLOGUE AFUA_4G14580)-RELATED"/>
    <property type="match status" value="1"/>
</dbReference>
<dbReference type="PROSITE" id="PS51683">
    <property type="entry name" value="SAM_OMT_II"/>
    <property type="match status" value="1"/>
</dbReference>
<evidence type="ECO:0000256" key="1">
    <source>
        <dbReference type="ARBA" id="ARBA00022603"/>
    </source>
</evidence>
<keyword evidence="1 5" id="KW-0489">Methyltransferase</keyword>
<keyword evidence="6" id="KW-1185">Reference proteome</keyword>
<dbReference type="InterPro" id="IPR036388">
    <property type="entry name" value="WH-like_DNA-bd_sf"/>
</dbReference>
<dbReference type="SUPFAM" id="SSF46785">
    <property type="entry name" value="Winged helix' DNA-binding domain"/>
    <property type="match status" value="1"/>
</dbReference>
<dbReference type="EMBL" id="LASV01000007">
    <property type="protein sequence ID" value="KKA25886.1"/>
    <property type="molecule type" value="Genomic_DNA"/>
</dbReference>
<dbReference type="OrthoDB" id="2410195at2759"/>
<dbReference type="SUPFAM" id="SSF53335">
    <property type="entry name" value="S-adenosyl-L-methionine-dependent methyltransferases"/>
    <property type="match status" value="1"/>
</dbReference>
<accession>A0A0F4Z713</accession>
<dbReference type="GeneID" id="25312153"/>
<evidence type="ECO:0000259" key="4">
    <source>
        <dbReference type="Pfam" id="PF00891"/>
    </source>
</evidence>
<dbReference type="Pfam" id="PF00891">
    <property type="entry name" value="Methyltransf_2"/>
    <property type="match status" value="1"/>
</dbReference>
<proteinExistence type="predicted"/>
<dbReference type="Proteomes" id="UP000053958">
    <property type="component" value="Unassembled WGS sequence"/>
</dbReference>
<gene>
    <name evidence="5" type="ORF">T310_0089</name>
</gene>
<dbReference type="Gene3D" id="3.40.50.150">
    <property type="entry name" value="Vaccinia Virus protein VP39"/>
    <property type="match status" value="1"/>
</dbReference>
<sequence length="393" mass="44038">MANPSVLIQQLTLLAENPDAFSQHRSEIVSLARKATAALETPFETFQRLVYSPLPLVLARIAQERGIFKALVENDGKPTSTALLAERTGVKLGILEPLLEYMSTQGMAEQISPQEYAATKLSHMLLNPLFVDGVTHFHDNCLPAFAALNAFLSKDPSDKRTAFQIGQRSENDFYRWLETHPVQQGAFHRFMEAQFASLPTWLDVIDFEKEYAKHAGPETPIFVDVGGGAGQQCVALRKRFPNLKGRVVLQDLPSVLDKAITGDDVEKMGYDYLTEQPVKDADKRTGARAYYFRQIMHNNDDETCVRILQSQAPAMDKSSVILIDEKVLPDEKPALTEGNWYTSALNLAMVAMFNALERREAQWRKLLADAGFEILAIKTFTDFRDSVIVAVKK</sequence>
<feature type="domain" description="O-methyltransferase C-terminal" evidence="4">
    <location>
        <begin position="221"/>
        <end position="373"/>
    </location>
</feature>
<keyword evidence="3" id="KW-0949">S-adenosyl-L-methionine</keyword>
<dbReference type="PANTHER" id="PTHR43712:SF2">
    <property type="entry name" value="O-METHYLTRANSFERASE CICE"/>
    <property type="match status" value="1"/>
</dbReference>
<dbReference type="Gene3D" id="1.10.10.10">
    <property type="entry name" value="Winged helix-like DNA-binding domain superfamily/Winged helix DNA-binding domain"/>
    <property type="match status" value="1"/>
</dbReference>
<dbReference type="RefSeq" id="XP_013332498.1">
    <property type="nucleotide sequence ID" value="XM_013477044.1"/>
</dbReference>
<dbReference type="GO" id="GO:0008171">
    <property type="term" value="F:O-methyltransferase activity"/>
    <property type="evidence" value="ECO:0007669"/>
    <property type="project" value="InterPro"/>
</dbReference>
<evidence type="ECO:0000256" key="3">
    <source>
        <dbReference type="ARBA" id="ARBA00022691"/>
    </source>
</evidence>
<keyword evidence="2 5" id="KW-0808">Transferase</keyword>
<dbReference type="AlphaFoldDB" id="A0A0F4Z713"/>
<dbReference type="InterPro" id="IPR029063">
    <property type="entry name" value="SAM-dependent_MTases_sf"/>
</dbReference>
<reference evidence="5 6" key="1">
    <citation type="submission" date="2015-04" db="EMBL/GenBank/DDBJ databases">
        <authorList>
            <person name="Heijne W.H."/>
            <person name="Fedorova N.D."/>
            <person name="Nierman W.C."/>
            <person name="Vollebregt A.W."/>
            <person name="Zhao Z."/>
            <person name="Wu L."/>
            <person name="Kumar M."/>
            <person name="Stam H."/>
            <person name="van den Berg M.A."/>
            <person name="Pel H.J."/>
        </authorList>
    </citation>
    <scope>NUCLEOTIDE SEQUENCE [LARGE SCALE GENOMIC DNA]</scope>
    <source>
        <strain evidence="5 6">CBS 393.64</strain>
    </source>
</reference>
<dbReference type="InterPro" id="IPR036390">
    <property type="entry name" value="WH_DNA-bd_sf"/>
</dbReference>
<dbReference type="GO" id="GO:0032259">
    <property type="term" value="P:methylation"/>
    <property type="evidence" value="ECO:0007669"/>
    <property type="project" value="UniProtKB-KW"/>
</dbReference>
<protein>
    <submittedName>
        <fullName evidence="5">O-methyltransferase</fullName>
    </submittedName>
</protein>
<organism evidence="5 6">
    <name type="scientific">Rasamsonia emersonii (strain ATCC 16479 / CBS 393.64 / IMI 116815)</name>
    <dbReference type="NCBI Taxonomy" id="1408163"/>
    <lineage>
        <taxon>Eukaryota</taxon>
        <taxon>Fungi</taxon>
        <taxon>Dikarya</taxon>
        <taxon>Ascomycota</taxon>
        <taxon>Pezizomycotina</taxon>
        <taxon>Eurotiomycetes</taxon>
        <taxon>Eurotiomycetidae</taxon>
        <taxon>Eurotiales</taxon>
        <taxon>Trichocomaceae</taxon>
        <taxon>Rasamsonia</taxon>
    </lineage>
</organism>
<comment type="caution">
    <text evidence="5">The sequence shown here is derived from an EMBL/GenBank/DDBJ whole genome shotgun (WGS) entry which is preliminary data.</text>
</comment>
<dbReference type="STRING" id="1408163.A0A0F4Z713"/>
<dbReference type="InterPro" id="IPR016461">
    <property type="entry name" value="COMT-like"/>
</dbReference>